<proteinExistence type="predicted"/>
<feature type="transmembrane region" description="Helical" evidence="2">
    <location>
        <begin position="397"/>
        <end position="419"/>
    </location>
</feature>
<keyword evidence="3" id="KW-0732">Signal</keyword>
<dbReference type="Proteomes" id="UP000695022">
    <property type="component" value="Unplaced"/>
</dbReference>
<protein>
    <submittedName>
        <fullName evidence="6">Uncharacterized protein LOC106816008</fullName>
    </submittedName>
</protein>
<evidence type="ECO:0000256" key="2">
    <source>
        <dbReference type="SAM" id="Phobius"/>
    </source>
</evidence>
<keyword evidence="5" id="KW-1185">Reference proteome</keyword>
<dbReference type="PROSITE" id="PS00652">
    <property type="entry name" value="TNFR_NGFR_1"/>
    <property type="match status" value="1"/>
</dbReference>
<gene>
    <name evidence="6" type="primary">LOC106816008</name>
</gene>
<reference evidence="6" key="1">
    <citation type="submission" date="2025-08" db="UniProtKB">
        <authorList>
            <consortium name="RefSeq"/>
        </authorList>
    </citation>
    <scope>IDENTIFICATION</scope>
</reference>
<evidence type="ECO:0000256" key="3">
    <source>
        <dbReference type="SAM" id="SignalP"/>
    </source>
</evidence>
<feature type="compositionally biased region" description="Low complexity" evidence="1">
    <location>
        <begin position="230"/>
        <end position="253"/>
    </location>
</feature>
<evidence type="ECO:0000313" key="6">
    <source>
        <dbReference type="RefSeq" id="XP_014676027.1"/>
    </source>
</evidence>
<dbReference type="InterPro" id="IPR001368">
    <property type="entry name" value="TNFR/NGFR_Cys_rich_reg"/>
</dbReference>
<evidence type="ECO:0000256" key="1">
    <source>
        <dbReference type="SAM" id="MobiDB-lite"/>
    </source>
</evidence>
<sequence length="482" mass="51636">MTSHRSVLLALSLVCLLPTLPSAHAGGSMFCPNDYYMDVVGWGCIECSPCPRGSSMLRRCGAYGDTQCLITQRPGDDDDGRYASDVSMFGDMMGGGGGGGDVDDGRYASVDSMFDNMMGGGGGGNVDDGRYGSVDSMFNSMMNEGFPPDMFGAMVTGDAQPPLDIAAMLSPAVATGGDDGGYDVSYSMSEGMQQQDGGKPVVKMEYSVVDGMTGKRVGWEYDSRTNGAAAAASSETTATTDILPTTATTDILPPSEHNTYEPAATHEPTETDAYEPTGTETFEATAAERQDYTAPDVGEASENLLIGEFVRENESDYGILPPKQTTTPHPPWMDGVIDSDDDELLQPLVFDELTAETVAPPPGALNSGDAGLQQQEDVVYEEMREYDYRMLSARHPAFVAFLAMGAISLIVITLVCCYCRPRKTVDDAASDVAPSSIYTISSMLQTDSQKKLANMDAVVESRRPQFHFQNVDLLDEKRFSDA</sequence>
<feature type="chain" id="PRO_5045272596" evidence="3">
    <location>
        <begin position="26"/>
        <end position="482"/>
    </location>
</feature>
<keyword evidence="2" id="KW-0812">Transmembrane</keyword>
<accession>A0ABM1EV06</accession>
<dbReference type="RefSeq" id="XP_014676027.1">
    <property type="nucleotide sequence ID" value="XM_014820541.1"/>
</dbReference>
<feature type="domain" description="TNFR-Cys" evidence="4">
    <location>
        <begin position="31"/>
        <end position="68"/>
    </location>
</feature>
<dbReference type="Pfam" id="PF00020">
    <property type="entry name" value="TNFR_c6"/>
    <property type="match status" value="1"/>
</dbReference>
<evidence type="ECO:0000313" key="5">
    <source>
        <dbReference type="Proteomes" id="UP000695022"/>
    </source>
</evidence>
<feature type="region of interest" description="Disordered" evidence="1">
    <location>
        <begin position="230"/>
        <end position="275"/>
    </location>
</feature>
<keyword evidence="2" id="KW-0472">Membrane</keyword>
<dbReference type="GeneID" id="106816008"/>
<organism evidence="5 6">
    <name type="scientific">Priapulus caudatus</name>
    <name type="common">Priapulid worm</name>
    <dbReference type="NCBI Taxonomy" id="37621"/>
    <lineage>
        <taxon>Eukaryota</taxon>
        <taxon>Metazoa</taxon>
        <taxon>Ecdysozoa</taxon>
        <taxon>Scalidophora</taxon>
        <taxon>Priapulida</taxon>
        <taxon>Priapulimorpha</taxon>
        <taxon>Priapulimorphida</taxon>
        <taxon>Priapulidae</taxon>
        <taxon>Priapulus</taxon>
    </lineage>
</organism>
<name>A0ABM1EV06_PRICU</name>
<evidence type="ECO:0000259" key="4">
    <source>
        <dbReference type="PROSITE" id="PS00652"/>
    </source>
</evidence>
<keyword evidence="2" id="KW-1133">Transmembrane helix</keyword>
<feature type="signal peptide" evidence="3">
    <location>
        <begin position="1"/>
        <end position="25"/>
    </location>
</feature>